<dbReference type="RefSeq" id="WP_338599743.1">
    <property type="nucleotide sequence ID" value="NZ_CP146016.1"/>
</dbReference>
<dbReference type="SUPFAM" id="SSF69695">
    <property type="entry name" value="SRP19"/>
    <property type="match status" value="1"/>
</dbReference>
<evidence type="ECO:0000313" key="5">
    <source>
        <dbReference type="Proteomes" id="UP001432202"/>
    </source>
</evidence>
<dbReference type="Pfam" id="PF01922">
    <property type="entry name" value="SRP19"/>
    <property type="match status" value="1"/>
</dbReference>
<keyword evidence="1" id="KW-0963">Cytoplasm</keyword>
<keyword evidence="2" id="KW-0733">Signal recognition particle</keyword>
<evidence type="ECO:0000256" key="2">
    <source>
        <dbReference type="ARBA" id="ARBA00023135"/>
    </source>
</evidence>
<sequence length="103" mass="12390">MSLRELKEQNRIVIWPSYFLSQTRSKGRRVRKITRKIRTEELIEIMKELDLDPIVIENKKYPRDRKVNFIITVKKVKSKNNTLKIIYTKLMNQSNIKGLENND</sequence>
<evidence type="ECO:0000313" key="4">
    <source>
        <dbReference type="EMBL" id="WWQ59900.1"/>
    </source>
</evidence>
<protein>
    <submittedName>
        <fullName evidence="4">Signal recognition particle subunit SRP19/SEC65 family protein</fullName>
    </submittedName>
</protein>
<proteinExistence type="predicted"/>
<dbReference type="EMBL" id="CP146016">
    <property type="protein sequence ID" value="WWQ59900.1"/>
    <property type="molecule type" value="Genomic_DNA"/>
</dbReference>
<keyword evidence="3" id="KW-0687">Ribonucleoprotein</keyword>
<keyword evidence="5" id="KW-1185">Reference proteome</keyword>
<accession>A0AAX4KYB1</accession>
<evidence type="ECO:0000256" key="3">
    <source>
        <dbReference type="ARBA" id="ARBA00023274"/>
    </source>
</evidence>
<dbReference type="GO" id="GO:0008312">
    <property type="term" value="F:7S RNA binding"/>
    <property type="evidence" value="ECO:0007669"/>
    <property type="project" value="InterPro"/>
</dbReference>
<dbReference type="GO" id="GO:0048500">
    <property type="term" value="C:signal recognition particle"/>
    <property type="evidence" value="ECO:0007669"/>
    <property type="project" value="InterPro"/>
</dbReference>
<name>A0AAX4KYB1_9CREN</name>
<dbReference type="InterPro" id="IPR036521">
    <property type="entry name" value="SRP19-like_sf"/>
</dbReference>
<dbReference type="GeneID" id="89337212"/>
<dbReference type="AlphaFoldDB" id="A0AAX4KYB1"/>
<organism evidence="4 5">
    <name type="scientific">Sulfolobus tengchongensis</name>
    <dbReference type="NCBI Taxonomy" id="207809"/>
    <lineage>
        <taxon>Archaea</taxon>
        <taxon>Thermoproteota</taxon>
        <taxon>Thermoprotei</taxon>
        <taxon>Sulfolobales</taxon>
        <taxon>Sulfolobaceae</taxon>
        <taxon>Sulfolobus</taxon>
    </lineage>
</organism>
<dbReference type="Gene3D" id="3.30.56.30">
    <property type="entry name" value="Signal recognition particle, SRP19-like subunit"/>
    <property type="match status" value="1"/>
</dbReference>
<dbReference type="Proteomes" id="UP001432202">
    <property type="component" value="Chromosome"/>
</dbReference>
<dbReference type="InterPro" id="IPR002778">
    <property type="entry name" value="Signal_recog_particle_SRP19"/>
</dbReference>
<evidence type="ECO:0000256" key="1">
    <source>
        <dbReference type="ARBA" id="ARBA00022490"/>
    </source>
</evidence>
<gene>
    <name evidence="4" type="ORF">V6M85_10545</name>
</gene>
<dbReference type="GO" id="GO:0006614">
    <property type="term" value="P:SRP-dependent cotranslational protein targeting to membrane"/>
    <property type="evidence" value="ECO:0007669"/>
    <property type="project" value="InterPro"/>
</dbReference>
<reference evidence="4 5" key="1">
    <citation type="submission" date="2024-02" db="EMBL/GenBank/DDBJ databases">
        <title>STSV induces naive adaptation in Sulfolobus.</title>
        <authorList>
            <person name="Xiang X."/>
            <person name="Song M."/>
        </authorList>
    </citation>
    <scope>NUCLEOTIDE SEQUENCE [LARGE SCALE GENOMIC DNA]</scope>
    <source>
        <strain evidence="4 5">RT2</strain>
    </source>
</reference>